<evidence type="ECO:0000256" key="1">
    <source>
        <dbReference type="SAM" id="MobiDB-lite"/>
    </source>
</evidence>
<keyword evidence="3" id="KW-1185">Reference proteome</keyword>
<protein>
    <submittedName>
        <fullName evidence="2">Uncharacterized protein</fullName>
    </submittedName>
</protein>
<dbReference type="EMBL" id="VXIS01000264">
    <property type="protein sequence ID" value="KAA8895442.1"/>
    <property type="molecule type" value="Genomic_DNA"/>
</dbReference>
<accession>A0A5J5EI91</accession>
<dbReference type="InParanoid" id="A0A5J5EI91"/>
<organism evidence="2 3">
    <name type="scientific">Sphaerosporella brunnea</name>
    <dbReference type="NCBI Taxonomy" id="1250544"/>
    <lineage>
        <taxon>Eukaryota</taxon>
        <taxon>Fungi</taxon>
        <taxon>Dikarya</taxon>
        <taxon>Ascomycota</taxon>
        <taxon>Pezizomycotina</taxon>
        <taxon>Pezizomycetes</taxon>
        <taxon>Pezizales</taxon>
        <taxon>Pyronemataceae</taxon>
        <taxon>Sphaerosporella</taxon>
    </lineage>
</organism>
<dbReference type="AlphaFoldDB" id="A0A5J5EI91"/>
<evidence type="ECO:0000313" key="3">
    <source>
        <dbReference type="Proteomes" id="UP000326924"/>
    </source>
</evidence>
<gene>
    <name evidence="2" type="ORF">FN846DRAFT_894155</name>
</gene>
<name>A0A5J5EI91_9PEZI</name>
<evidence type="ECO:0000313" key="2">
    <source>
        <dbReference type="EMBL" id="KAA8895442.1"/>
    </source>
</evidence>
<proteinExistence type="predicted"/>
<dbReference type="Proteomes" id="UP000326924">
    <property type="component" value="Unassembled WGS sequence"/>
</dbReference>
<feature type="compositionally biased region" description="Basic and acidic residues" evidence="1">
    <location>
        <begin position="137"/>
        <end position="160"/>
    </location>
</feature>
<comment type="caution">
    <text evidence="2">The sequence shown here is derived from an EMBL/GenBank/DDBJ whole genome shotgun (WGS) entry which is preliminary data.</text>
</comment>
<sequence length="169" mass="18877">MYDDCCAYVLLINTLLHPLSMKSFISTIINSGNGLESKHLKHLWCKLMDSNTGGRYVNAAAQEVLNNMPTALVVLGQCPDPAWMHPNEPHLAMTCSHSTLESDGTAGDRESGCGNGDWAPRTMREGRLTMSRRTARKDRVVRVQKTWREPKARMTPRPEMDSTSDNKST</sequence>
<reference evidence="2 3" key="1">
    <citation type="submission" date="2019-09" db="EMBL/GenBank/DDBJ databases">
        <title>Draft genome of the ectomycorrhizal ascomycete Sphaerosporella brunnea.</title>
        <authorList>
            <consortium name="DOE Joint Genome Institute"/>
            <person name="Benucci G.M."/>
            <person name="Marozzi G."/>
            <person name="Antonielli L."/>
            <person name="Sanchez S."/>
            <person name="Marco P."/>
            <person name="Wang X."/>
            <person name="Falini L.B."/>
            <person name="Barry K."/>
            <person name="Haridas S."/>
            <person name="Lipzen A."/>
            <person name="Labutti K."/>
            <person name="Grigoriev I.V."/>
            <person name="Murat C."/>
            <person name="Martin F."/>
            <person name="Albertini E."/>
            <person name="Donnini D."/>
            <person name="Bonito G."/>
        </authorList>
    </citation>
    <scope>NUCLEOTIDE SEQUENCE [LARGE SCALE GENOMIC DNA]</scope>
    <source>
        <strain evidence="2 3">Sb_GMNB300</strain>
    </source>
</reference>
<feature type="region of interest" description="Disordered" evidence="1">
    <location>
        <begin position="131"/>
        <end position="169"/>
    </location>
</feature>
<feature type="region of interest" description="Disordered" evidence="1">
    <location>
        <begin position="102"/>
        <end position="121"/>
    </location>
</feature>